<accession>A0A9W7SST4</accession>
<dbReference type="EMBL" id="RIBY02001835">
    <property type="protein sequence ID" value="KAH9828020.1"/>
    <property type="molecule type" value="Genomic_DNA"/>
</dbReference>
<sequence>MATASTVLGRRYVYPKNAPFFRTSRTFLPTPSSLNNLSRGRFFSRLPRGGRSPISPPRWTCTSAILSAFHFAHPRPRCSLSFCSSSSVQSSNPSSAFSPSSFCLRHRAKYVGPSAALAVASSTSSPRRSTVLR</sequence>
<reference evidence="1 2" key="1">
    <citation type="journal article" date="2018" name="IMA Fungus">
        <title>IMA Genome-F 10: Nine draft genome sequences of Claviceps purpurea s.lat., including C. arundinis, C. humidiphila, and C. cf. spartinae, pseudomolecules for the pitch canker pathogen Fusarium circinatum, draft genome of Davidsoniella eucalypti, Grosmannia galeiformis, Quambalaria eucalypti, and Teratosphaeria destructans.</title>
        <authorList>
            <person name="Wingfield B.D."/>
            <person name="Liu M."/>
            <person name="Nguyen H.D."/>
            <person name="Lane F.A."/>
            <person name="Morgan S.W."/>
            <person name="De Vos L."/>
            <person name="Wilken P.M."/>
            <person name="Duong T.A."/>
            <person name="Aylward J."/>
            <person name="Coetzee M.P."/>
            <person name="Dadej K."/>
            <person name="De Beer Z.W."/>
            <person name="Findlay W."/>
            <person name="Havenga M."/>
            <person name="Kolarik M."/>
            <person name="Menzies J.G."/>
            <person name="Naidoo K."/>
            <person name="Pochopski O."/>
            <person name="Shoukouhi P."/>
            <person name="Santana Q.C."/>
            <person name="Seifert K.A."/>
            <person name="Soal N."/>
            <person name="Steenkamp E.T."/>
            <person name="Tatham C.T."/>
            <person name="van der Nest M.A."/>
            <person name="Wingfield M.J."/>
        </authorList>
    </citation>
    <scope>NUCLEOTIDE SEQUENCE [LARGE SCALE GENOMIC DNA]</scope>
    <source>
        <strain evidence="1">CMW44962</strain>
    </source>
</reference>
<keyword evidence="2" id="KW-1185">Reference proteome</keyword>
<reference evidence="1 2" key="2">
    <citation type="journal article" date="2021" name="Curr. Genet.">
        <title>Genetic response to nitrogen starvation in the aggressive Eucalyptus foliar pathogen Teratosphaeria destructans.</title>
        <authorList>
            <person name="Havenga M."/>
            <person name="Wingfield B.D."/>
            <person name="Wingfield M.J."/>
            <person name="Dreyer L.L."/>
            <person name="Roets F."/>
            <person name="Aylward J."/>
        </authorList>
    </citation>
    <scope>NUCLEOTIDE SEQUENCE [LARGE SCALE GENOMIC DNA]</scope>
    <source>
        <strain evidence="1">CMW44962</strain>
    </source>
</reference>
<dbReference type="AlphaFoldDB" id="A0A9W7SST4"/>
<name>A0A9W7SST4_9PEZI</name>
<evidence type="ECO:0000313" key="2">
    <source>
        <dbReference type="Proteomes" id="UP001138500"/>
    </source>
</evidence>
<proteinExistence type="predicted"/>
<evidence type="ECO:0000313" key="1">
    <source>
        <dbReference type="EMBL" id="KAH9828020.1"/>
    </source>
</evidence>
<dbReference type="Proteomes" id="UP001138500">
    <property type="component" value="Unassembled WGS sequence"/>
</dbReference>
<protein>
    <submittedName>
        <fullName evidence="1">Uncharacterized protein</fullName>
    </submittedName>
</protein>
<comment type="caution">
    <text evidence="1">The sequence shown here is derived from an EMBL/GenBank/DDBJ whole genome shotgun (WGS) entry which is preliminary data.</text>
</comment>
<gene>
    <name evidence="1" type="ORF">Tdes44962_MAKER09498</name>
</gene>
<organism evidence="1 2">
    <name type="scientific">Teratosphaeria destructans</name>
    <dbReference type="NCBI Taxonomy" id="418781"/>
    <lineage>
        <taxon>Eukaryota</taxon>
        <taxon>Fungi</taxon>
        <taxon>Dikarya</taxon>
        <taxon>Ascomycota</taxon>
        <taxon>Pezizomycotina</taxon>
        <taxon>Dothideomycetes</taxon>
        <taxon>Dothideomycetidae</taxon>
        <taxon>Mycosphaerellales</taxon>
        <taxon>Teratosphaeriaceae</taxon>
        <taxon>Teratosphaeria</taxon>
    </lineage>
</organism>